<dbReference type="Proteomes" id="UP000247233">
    <property type="component" value="Unassembled WGS sequence"/>
</dbReference>
<evidence type="ECO:0000256" key="7">
    <source>
        <dbReference type="SAM" id="Phobius"/>
    </source>
</evidence>
<protein>
    <recommendedName>
        <fullName evidence="8">Rhodopsin domain-containing protein</fullName>
    </recommendedName>
</protein>
<reference evidence="9 10" key="1">
    <citation type="submission" date="2016-12" db="EMBL/GenBank/DDBJ databases">
        <title>The genomes of Aspergillus section Nigri reveals drivers in fungal speciation.</title>
        <authorList>
            <consortium name="DOE Joint Genome Institute"/>
            <person name="Vesth T.C."/>
            <person name="Nybo J."/>
            <person name="Theobald S."/>
            <person name="Brandl J."/>
            <person name="Frisvad J.C."/>
            <person name="Nielsen K.F."/>
            <person name="Lyhne E.K."/>
            <person name="Kogle M.E."/>
            <person name="Kuo A."/>
            <person name="Riley R."/>
            <person name="Clum A."/>
            <person name="Nolan M."/>
            <person name="Lipzen A."/>
            <person name="Salamov A."/>
            <person name="Henrissat B."/>
            <person name="Wiebenga A."/>
            <person name="De Vries R.P."/>
            <person name="Grigoriev I.V."/>
            <person name="Mortensen U.H."/>
            <person name="Andersen M.R."/>
            <person name="Baker S.E."/>
        </authorList>
    </citation>
    <scope>NUCLEOTIDE SEQUENCE [LARGE SCALE GENOMIC DNA]</scope>
    <source>
        <strain evidence="9 10">CBS 117.55</strain>
    </source>
</reference>
<dbReference type="InterPro" id="IPR049326">
    <property type="entry name" value="Rhodopsin_dom_fungi"/>
</dbReference>
<feature type="domain" description="Rhodopsin" evidence="8">
    <location>
        <begin position="71"/>
        <end position="272"/>
    </location>
</feature>
<organism evidence="9 10">
    <name type="scientific">Aspergillus heteromorphus CBS 117.55</name>
    <dbReference type="NCBI Taxonomy" id="1448321"/>
    <lineage>
        <taxon>Eukaryota</taxon>
        <taxon>Fungi</taxon>
        <taxon>Dikarya</taxon>
        <taxon>Ascomycota</taxon>
        <taxon>Pezizomycotina</taxon>
        <taxon>Eurotiomycetes</taxon>
        <taxon>Eurotiomycetidae</taxon>
        <taxon>Eurotiales</taxon>
        <taxon>Aspergillaceae</taxon>
        <taxon>Aspergillus</taxon>
        <taxon>Aspergillus subgen. Circumdati</taxon>
    </lineage>
</organism>
<dbReference type="EMBL" id="MSFL01000003">
    <property type="protein sequence ID" value="PWY90016.1"/>
    <property type="molecule type" value="Genomic_DNA"/>
</dbReference>
<feature type="compositionally biased region" description="Low complexity" evidence="6">
    <location>
        <begin position="1"/>
        <end position="11"/>
    </location>
</feature>
<comment type="subcellular location">
    <subcellularLocation>
        <location evidence="1">Membrane</location>
        <topology evidence="1">Multi-pass membrane protein</topology>
    </subcellularLocation>
</comment>
<name>A0A317WUI4_9EURO</name>
<dbReference type="GeneID" id="37069611"/>
<sequence>MSNDTTTTTTTGEIAPPAGVTPDFTDPSRYLQTANRVVVIVGVTASAICLLVRTYTRVVIMRKWMLDDDGYTDAGLGIHEWDLTAAEYNKSLRILLAGAITYIPALGLSKIALIILYYRLSDMQRRWKTTLWTISSLVVLYILVLDWLLIFGCKPIHKAWNTTVEGTCISRAGVFMAGASASIVTDIVLLVIPLPIIARLKMKSRKRFGLALMFGLGGLSLITSVLRLVAIVPMLTSEDQSYLLGPVCLWINVEASLVIISACIPSFRQVFRFHASASWNDSSGRRDRASSRSNLRSAQCRREGFTNLSIDGEGDNREDKVLWNFGSLVMGFSGDWGLSIVLGLDGVEWRCGESRDGESREE</sequence>
<dbReference type="RefSeq" id="XP_025402847.1">
    <property type="nucleotide sequence ID" value="XM_025547374.1"/>
</dbReference>
<feature type="transmembrane region" description="Helical" evidence="7">
    <location>
        <begin position="130"/>
        <end position="152"/>
    </location>
</feature>
<keyword evidence="3 7" id="KW-1133">Transmembrane helix</keyword>
<feature type="transmembrane region" description="Helical" evidence="7">
    <location>
        <begin position="172"/>
        <end position="196"/>
    </location>
</feature>
<evidence type="ECO:0000256" key="5">
    <source>
        <dbReference type="ARBA" id="ARBA00038359"/>
    </source>
</evidence>
<feature type="transmembrane region" description="Helical" evidence="7">
    <location>
        <begin position="94"/>
        <end position="118"/>
    </location>
</feature>
<dbReference type="AlphaFoldDB" id="A0A317WUI4"/>
<comment type="similarity">
    <text evidence="5">Belongs to the SAT4 family.</text>
</comment>
<dbReference type="InterPro" id="IPR052337">
    <property type="entry name" value="SAT4-like"/>
</dbReference>
<evidence type="ECO:0000256" key="4">
    <source>
        <dbReference type="ARBA" id="ARBA00023136"/>
    </source>
</evidence>
<evidence type="ECO:0000256" key="3">
    <source>
        <dbReference type="ARBA" id="ARBA00022989"/>
    </source>
</evidence>
<accession>A0A317WUI4</accession>
<dbReference type="STRING" id="1448321.A0A317WUI4"/>
<dbReference type="VEuPathDB" id="FungiDB:BO70DRAFT_415451"/>
<dbReference type="OrthoDB" id="5342292at2759"/>
<feature type="transmembrane region" description="Helical" evidence="7">
    <location>
        <begin position="208"/>
        <end position="230"/>
    </location>
</feature>
<feature type="transmembrane region" description="Helical" evidence="7">
    <location>
        <begin position="242"/>
        <end position="264"/>
    </location>
</feature>
<evidence type="ECO:0000313" key="10">
    <source>
        <dbReference type="Proteomes" id="UP000247233"/>
    </source>
</evidence>
<dbReference type="GO" id="GO:0016020">
    <property type="term" value="C:membrane"/>
    <property type="evidence" value="ECO:0007669"/>
    <property type="project" value="UniProtKB-SubCell"/>
</dbReference>
<evidence type="ECO:0000256" key="2">
    <source>
        <dbReference type="ARBA" id="ARBA00022692"/>
    </source>
</evidence>
<evidence type="ECO:0000256" key="1">
    <source>
        <dbReference type="ARBA" id="ARBA00004141"/>
    </source>
</evidence>
<dbReference type="PANTHER" id="PTHR33048:SF124">
    <property type="entry name" value="INTEGRAL MEMBRANE PROTEIN"/>
    <property type="match status" value="1"/>
</dbReference>
<feature type="region of interest" description="Disordered" evidence="6">
    <location>
        <begin position="1"/>
        <end position="21"/>
    </location>
</feature>
<evidence type="ECO:0000256" key="6">
    <source>
        <dbReference type="SAM" id="MobiDB-lite"/>
    </source>
</evidence>
<keyword evidence="2 7" id="KW-0812">Transmembrane</keyword>
<dbReference type="Pfam" id="PF20684">
    <property type="entry name" value="Fung_rhodopsin"/>
    <property type="match status" value="1"/>
</dbReference>
<keyword evidence="4 7" id="KW-0472">Membrane</keyword>
<evidence type="ECO:0000259" key="8">
    <source>
        <dbReference type="Pfam" id="PF20684"/>
    </source>
</evidence>
<comment type="caution">
    <text evidence="9">The sequence shown here is derived from an EMBL/GenBank/DDBJ whole genome shotgun (WGS) entry which is preliminary data.</text>
</comment>
<proteinExistence type="inferred from homology"/>
<evidence type="ECO:0000313" key="9">
    <source>
        <dbReference type="EMBL" id="PWY90016.1"/>
    </source>
</evidence>
<gene>
    <name evidence="9" type="ORF">BO70DRAFT_415451</name>
</gene>
<feature type="transmembrane region" description="Helical" evidence="7">
    <location>
        <begin position="37"/>
        <end position="56"/>
    </location>
</feature>
<dbReference type="PANTHER" id="PTHR33048">
    <property type="entry name" value="PTH11-LIKE INTEGRAL MEMBRANE PROTEIN (AFU_ORTHOLOGUE AFUA_5G11245)"/>
    <property type="match status" value="1"/>
</dbReference>
<keyword evidence="10" id="KW-1185">Reference proteome</keyword>